<accession>A0ABR2J3A5</accession>
<dbReference type="EC" id="2.3.1.225" evidence="7"/>
<evidence type="ECO:0000313" key="10">
    <source>
        <dbReference type="Proteomes" id="UP001470230"/>
    </source>
</evidence>
<feature type="transmembrane region" description="Helical" evidence="7">
    <location>
        <begin position="262"/>
        <end position="289"/>
    </location>
</feature>
<proteinExistence type="inferred from homology"/>
<protein>
    <recommendedName>
        <fullName evidence="7">Palmitoyltransferase</fullName>
        <ecNumber evidence="7">2.3.1.225</ecNumber>
    </recommendedName>
</protein>
<name>A0ABR2J3A5_9EUKA</name>
<comment type="catalytic activity">
    <reaction evidence="7">
        <text>L-cysteinyl-[protein] + hexadecanoyl-CoA = S-hexadecanoyl-L-cysteinyl-[protein] + CoA</text>
        <dbReference type="Rhea" id="RHEA:36683"/>
        <dbReference type="Rhea" id="RHEA-COMP:10131"/>
        <dbReference type="Rhea" id="RHEA-COMP:11032"/>
        <dbReference type="ChEBI" id="CHEBI:29950"/>
        <dbReference type="ChEBI" id="CHEBI:57287"/>
        <dbReference type="ChEBI" id="CHEBI:57379"/>
        <dbReference type="ChEBI" id="CHEBI:74151"/>
        <dbReference type="EC" id="2.3.1.225"/>
    </reaction>
</comment>
<organism evidence="9 10">
    <name type="scientific">Tritrichomonas musculus</name>
    <dbReference type="NCBI Taxonomy" id="1915356"/>
    <lineage>
        <taxon>Eukaryota</taxon>
        <taxon>Metamonada</taxon>
        <taxon>Parabasalia</taxon>
        <taxon>Tritrichomonadida</taxon>
        <taxon>Tritrichomonadidae</taxon>
        <taxon>Tritrichomonas</taxon>
    </lineage>
</organism>
<comment type="domain">
    <text evidence="7">The DHHC domain is required for palmitoyltransferase activity.</text>
</comment>
<keyword evidence="3 7" id="KW-0812">Transmembrane</keyword>
<evidence type="ECO:0000256" key="2">
    <source>
        <dbReference type="ARBA" id="ARBA00022679"/>
    </source>
</evidence>
<comment type="similarity">
    <text evidence="7">Belongs to the DHHC palmitoyltransferase family.</text>
</comment>
<keyword evidence="4 7" id="KW-1133">Transmembrane helix</keyword>
<gene>
    <name evidence="9" type="ORF">M9Y10_007857</name>
</gene>
<evidence type="ECO:0000256" key="4">
    <source>
        <dbReference type="ARBA" id="ARBA00022989"/>
    </source>
</evidence>
<dbReference type="PROSITE" id="PS50216">
    <property type="entry name" value="DHHC"/>
    <property type="match status" value="1"/>
</dbReference>
<dbReference type="EMBL" id="JAPFFF010000013">
    <property type="protein sequence ID" value="KAK8872099.1"/>
    <property type="molecule type" value="Genomic_DNA"/>
</dbReference>
<feature type="domain" description="Palmitoyltransferase DHHC" evidence="8">
    <location>
        <begin position="181"/>
        <end position="298"/>
    </location>
</feature>
<evidence type="ECO:0000313" key="9">
    <source>
        <dbReference type="EMBL" id="KAK8872099.1"/>
    </source>
</evidence>
<keyword evidence="5 7" id="KW-0472">Membrane</keyword>
<dbReference type="PANTHER" id="PTHR22883">
    <property type="entry name" value="ZINC FINGER DHHC DOMAIN CONTAINING PROTEIN"/>
    <property type="match status" value="1"/>
</dbReference>
<comment type="caution">
    <text evidence="9">The sequence shown here is derived from an EMBL/GenBank/DDBJ whole genome shotgun (WGS) entry which is preliminary data.</text>
</comment>
<dbReference type="InterPro" id="IPR039859">
    <property type="entry name" value="PFA4/ZDH16/20/ERF2-like"/>
</dbReference>
<evidence type="ECO:0000259" key="8">
    <source>
        <dbReference type="Pfam" id="PF01529"/>
    </source>
</evidence>
<dbReference type="InterPro" id="IPR001594">
    <property type="entry name" value="Palmitoyltrfase_DHHC"/>
</dbReference>
<sequence>MISFRPKKPSNQGEEVIVPKEFPGVSTYSKTKVFHCFPAIKMDKINKIFLFKTWRYKPVAPCIIMFCAIFFFTMTTIFLFPNFGFEGKIANGVSAFLLLLFFIAYLHTIVVGPGFFPFYWSEQNRHQAQISNNQSNNESLKEELLHTQNIDSNYDPNPLNLNLHDDNSPSGIITSDDQLHWARSKPRPPRSIISREAGRIVIRPDHFCAITFCWIGKRNQKFFILFNLYASLFSFQLCVYSLRLIIGQFRNGGWCWRFDFLFSFITVLVGLNFGGMSLLFWIASCRYIIKGYTMHEELMGIDKKKFDRGCAKNCEDVFGSCLWLPCWLCPADPWRSKTNDELVKNYVSYYDETLFTNQK</sequence>
<evidence type="ECO:0000256" key="5">
    <source>
        <dbReference type="ARBA" id="ARBA00023136"/>
    </source>
</evidence>
<evidence type="ECO:0000256" key="1">
    <source>
        <dbReference type="ARBA" id="ARBA00004141"/>
    </source>
</evidence>
<dbReference type="Proteomes" id="UP001470230">
    <property type="component" value="Unassembled WGS sequence"/>
</dbReference>
<evidence type="ECO:0000256" key="6">
    <source>
        <dbReference type="ARBA" id="ARBA00023315"/>
    </source>
</evidence>
<feature type="transmembrane region" description="Helical" evidence="7">
    <location>
        <begin position="93"/>
        <end position="120"/>
    </location>
</feature>
<reference evidence="9 10" key="1">
    <citation type="submission" date="2024-04" db="EMBL/GenBank/DDBJ databases">
        <title>Tritrichomonas musculus Genome.</title>
        <authorList>
            <person name="Alves-Ferreira E."/>
            <person name="Grigg M."/>
            <person name="Lorenzi H."/>
            <person name="Galac M."/>
        </authorList>
    </citation>
    <scope>NUCLEOTIDE SEQUENCE [LARGE SCALE GENOMIC DNA]</scope>
    <source>
        <strain evidence="9 10">EAF2021</strain>
    </source>
</reference>
<comment type="subcellular location">
    <subcellularLocation>
        <location evidence="1">Membrane</location>
        <topology evidence="1">Multi-pass membrane protein</topology>
    </subcellularLocation>
</comment>
<feature type="transmembrane region" description="Helical" evidence="7">
    <location>
        <begin position="59"/>
        <end position="81"/>
    </location>
</feature>
<dbReference type="Pfam" id="PF01529">
    <property type="entry name" value="DHHC"/>
    <property type="match status" value="1"/>
</dbReference>
<dbReference type="PANTHER" id="PTHR22883:SF147">
    <property type="entry name" value="PALMITOYLTRANSFERASE"/>
    <property type="match status" value="1"/>
</dbReference>
<keyword evidence="6 7" id="KW-0012">Acyltransferase</keyword>
<evidence type="ECO:0000256" key="7">
    <source>
        <dbReference type="RuleBase" id="RU079119"/>
    </source>
</evidence>
<evidence type="ECO:0000256" key="3">
    <source>
        <dbReference type="ARBA" id="ARBA00022692"/>
    </source>
</evidence>
<keyword evidence="2 7" id="KW-0808">Transferase</keyword>
<feature type="transmembrane region" description="Helical" evidence="7">
    <location>
        <begin position="222"/>
        <end position="242"/>
    </location>
</feature>
<keyword evidence="10" id="KW-1185">Reference proteome</keyword>